<comment type="caution">
    <text evidence="1">The sequence shown here is derived from an EMBL/GenBank/DDBJ whole genome shotgun (WGS) entry which is preliminary data.</text>
</comment>
<sequence>TESSEHDWTAMYTQFRVSHALGTVPYRWDQAGPDGTPYMSASLLEARFLDPLPVVVARGALFADASVEGSVKAQLVKERLDLKIEEPLMKQLGEQGKALLMQESETEWELIFSHQHLSTLPHQTRVVATFKRSPARPITSSWETPDEGAMKYADDELLMETLRDLGEVLREEIPDF</sequence>
<proteinExistence type="predicted"/>
<evidence type="ECO:0000313" key="1">
    <source>
        <dbReference type="EMBL" id="CAE7559231.1"/>
    </source>
</evidence>
<reference evidence="1" key="1">
    <citation type="submission" date="2021-02" db="EMBL/GenBank/DDBJ databases">
        <authorList>
            <person name="Dougan E. K."/>
            <person name="Rhodes N."/>
            <person name="Thang M."/>
            <person name="Chan C."/>
        </authorList>
    </citation>
    <scope>NUCLEOTIDE SEQUENCE</scope>
</reference>
<name>A0A812U1T2_SYMPI</name>
<feature type="non-terminal residue" evidence="1">
    <location>
        <position position="1"/>
    </location>
</feature>
<keyword evidence="2" id="KW-1185">Reference proteome</keyword>
<gene>
    <name evidence="1" type="ORF">SPIL2461_LOCUS14930</name>
</gene>
<dbReference type="OrthoDB" id="417041at2759"/>
<protein>
    <submittedName>
        <fullName evidence="1">Uncharacterized protein</fullName>
    </submittedName>
</protein>
<dbReference type="Proteomes" id="UP000649617">
    <property type="component" value="Unassembled WGS sequence"/>
</dbReference>
<accession>A0A812U1T2</accession>
<evidence type="ECO:0000313" key="2">
    <source>
        <dbReference type="Proteomes" id="UP000649617"/>
    </source>
</evidence>
<dbReference type="AlphaFoldDB" id="A0A812U1T2"/>
<dbReference type="EMBL" id="CAJNIZ010035391">
    <property type="protein sequence ID" value="CAE7559231.1"/>
    <property type="molecule type" value="Genomic_DNA"/>
</dbReference>
<organism evidence="1 2">
    <name type="scientific">Symbiodinium pilosum</name>
    <name type="common">Dinoflagellate</name>
    <dbReference type="NCBI Taxonomy" id="2952"/>
    <lineage>
        <taxon>Eukaryota</taxon>
        <taxon>Sar</taxon>
        <taxon>Alveolata</taxon>
        <taxon>Dinophyceae</taxon>
        <taxon>Suessiales</taxon>
        <taxon>Symbiodiniaceae</taxon>
        <taxon>Symbiodinium</taxon>
    </lineage>
</organism>